<dbReference type="GO" id="GO:0003746">
    <property type="term" value="F:translation elongation factor activity"/>
    <property type="evidence" value="ECO:0007669"/>
    <property type="project" value="UniProtKB-KW"/>
</dbReference>
<feature type="domain" description="Spt5 KOW" evidence="2">
    <location>
        <begin position="177"/>
        <end position="221"/>
    </location>
</feature>
<evidence type="ECO:0000313" key="4">
    <source>
        <dbReference type="Proteomes" id="UP000615446"/>
    </source>
</evidence>
<evidence type="ECO:0000259" key="2">
    <source>
        <dbReference type="Pfam" id="PF23290"/>
    </source>
</evidence>
<dbReference type="GO" id="GO:0003729">
    <property type="term" value="F:mRNA binding"/>
    <property type="evidence" value="ECO:0007669"/>
    <property type="project" value="TreeGrafter"/>
</dbReference>
<feature type="compositionally biased region" description="Polar residues" evidence="1">
    <location>
        <begin position="244"/>
        <end position="262"/>
    </location>
</feature>
<dbReference type="PANTHER" id="PTHR11125:SF7">
    <property type="entry name" value="TRANSCRIPTION ELONGATION FACTOR SPT5"/>
    <property type="match status" value="1"/>
</dbReference>
<proteinExistence type="predicted"/>
<dbReference type="AlphaFoldDB" id="A0A8H3ME13"/>
<organism evidence="3 4">
    <name type="scientific">Rhizophagus clarus</name>
    <dbReference type="NCBI Taxonomy" id="94130"/>
    <lineage>
        <taxon>Eukaryota</taxon>
        <taxon>Fungi</taxon>
        <taxon>Fungi incertae sedis</taxon>
        <taxon>Mucoromycota</taxon>
        <taxon>Glomeromycotina</taxon>
        <taxon>Glomeromycetes</taxon>
        <taxon>Glomerales</taxon>
        <taxon>Glomeraceae</taxon>
        <taxon>Rhizophagus</taxon>
    </lineage>
</organism>
<dbReference type="PANTHER" id="PTHR11125">
    <property type="entry name" value="SUPPRESSOR OF TY 5"/>
    <property type="match status" value="1"/>
</dbReference>
<dbReference type="EMBL" id="BLAL01000340">
    <property type="protein sequence ID" value="GET04305.1"/>
    <property type="molecule type" value="Genomic_DNA"/>
</dbReference>
<dbReference type="GO" id="GO:0032044">
    <property type="term" value="C:DSIF complex"/>
    <property type="evidence" value="ECO:0007669"/>
    <property type="project" value="TreeGrafter"/>
</dbReference>
<feature type="region of interest" description="Disordered" evidence="1">
    <location>
        <begin position="286"/>
        <end position="343"/>
    </location>
</feature>
<keyword evidence="3" id="KW-0251">Elongation factor</keyword>
<feature type="compositionally biased region" description="Low complexity" evidence="1">
    <location>
        <begin position="321"/>
        <end position="331"/>
    </location>
</feature>
<name>A0A8H3ME13_9GLOM</name>
<evidence type="ECO:0000313" key="3">
    <source>
        <dbReference type="EMBL" id="GET04305.1"/>
    </source>
</evidence>
<dbReference type="GO" id="GO:0006357">
    <property type="term" value="P:regulation of transcription by RNA polymerase II"/>
    <property type="evidence" value="ECO:0007669"/>
    <property type="project" value="InterPro"/>
</dbReference>
<comment type="caution">
    <text evidence="3">The sequence shown here is derived from an EMBL/GenBank/DDBJ whole genome shotgun (WGS) entry which is preliminary data.</text>
</comment>
<feature type="region of interest" description="Disordered" evidence="1">
    <location>
        <begin position="233"/>
        <end position="262"/>
    </location>
</feature>
<dbReference type="Proteomes" id="UP000615446">
    <property type="component" value="Unassembled WGS sequence"/>
</dbReference>
<feature type="region of interest" description="Disordered" evidence="1">
    <location>
        <begin position="136"/>
        <end position="169"/>
    </location>
</feature>
<dbReference type="Gene3D" id="2.30.30.30">
    <property type="match status" value="1"/>
</dbReference>
<dbReference type="InterPro" id="IPR041978">
    <property type="entry name" value="KOW_Spt5_5"/>
</dbReference>
<dbReference type="OrthoDB" id="28901at2759"/>
<accession>A0A8H3ME13</accession>
<sequence>MTMYLDHTNKQISIFAKDIKKYSSVGIIIDIRKAQKNYEYDVLNTENSLIKNVTAARIDKTLIDTKSQAFKKSDQVTTTKLESINNKQQSIYEVFRIYDSNIFVRTYDDDTNLGFSCFKAKDLKLKYESMRSSNNRVHDPIINIPGQRSRGSNNHHRGGRGRDRGRGRGRHIYQNPLLNKRVQASQGALKGYQGTVKGVYGNMADVEFDAKLTTIKVELGQLFYVNEKGEALDPVLPRNHDSSRNSMDMSSGLGSYSEPSWTTGLSKQQKSWGYSLGSAMTPNSHLLDNTNSGLNMEGSKTPALLHSGGSLSGSKTPALRNSSANSNNSASLGSKTPAMGSRQ</sequence>
<gene>
    <name evidence="3" type="ORF">RCL2_003061000</name>
</gene>
<dbReference type="Pfam" id="PF23290">
    <property type="entry name" value="KOW5_SPT5"/>
    <property type="match status" value="1"/>
</dbReference>
<dbReference type="GO" id="GO:0032784">
    <property type="term" value="P:regulation of DNA-templated transcription elongation"/>
    <property type="evidence" value="ECO:0007669"/>
    <property type="project" value="InterPro"/>
</dbReference>
<keyword evidence="3" id="KW-0648">Protein biosynthesis</keyword>
<dbReference type="InterPro" id="IPR039659">
    <property type="entry name" value="SPT5"/>
</dbReference>
<protein>
    <submittedName>
        <fullName evidence="3">Transcription elongation factor SPT5</fullName>
    </submittedName>
</protein>
<dbReference type="GO" id="GO:0006368">
    <property type="term" value="P:transcription elongation by RNA polymerase II"/>
    <property type="evidence" value="ECO:0007669"/>
    <property type="project" value="TreeGrafter"/>
</dbReference>
<dbReference type="InterPro" id="IPR014722">
    <property type="entry name" value="Rib_uL2_dom2"/>
</dbReference>
<evidence type="ECO:0000256" key="1">
    <source>
        <dbReference type="SAM" id="MobiDB-lite"/>
    </source>
</evidence>
<reference evidence="3" key="1">
    <citation type="submission" date="2019-10" db="EMBL/GenBank/DDBJ databases">
        <title>Conservation and host-specific expression of non-tandemly repeated heterogenous ribosome RNA gene in arbuscular mycorrhizal fungi.</title>
        <authorList>
            <person name="Maeda T."/>
            <person name="Kobayashi Y."/>
            <person name="Nakagawa T."/>
            <person name="Ezawa T."/>
            <person name="Yamaguchi K."/>
            <person name="Bino T."/>
            <person name="Nishimoto Y."/>
            <person name="Shigenobu S."/>
            <person name="Kawaguchi M."/>
        </authorList>
    </citation>
    <scope>NUCLEOTIDE SEQUENCE</scope>
    <source>
        <strain evidence="3">HR1</strain>
    </source>
</reference>
<feature type="compositionally biased region" description="Low complexity" evidence="1">
    <location>
        <begin position="304"/>
        <end position="314"/>
    </location>
</feature>